<dbReference type="PROSITE" id="PS50885">
    <property type="entry name" value="HAMP"/>
    <property type="match status" value="1"/>
</dbReference>
<dbReference type="InterPro" id="IPR001633">
    <property type="entry name" value="EAL_dom"/>
</dbReference>
<keyword evidence="1" id="KW-0472">Membrane</keyword>
<dbReference type="CDD" id="cd06225">
    <property type="entry name" value="HAMP"/>
    <property type="match status" value="1"/>
</dbReference>
<feature type="domain" description="HAMP" evidence="3">
    <location>
        <begin position="270"/>
        <end position="322"/>
    </location>
</feature>
<dbReference type="Gene3D" id="6.10.340.10">
    <property type="match status" value="1"/>
</dbReference>
<feature type="transmembrane region" description="Helical" evidence="1">
    <location>
        <begin position="250"/>
        <end position="269"/>
    </location>
</feature>
<keyword evidence="1" id="KW-1133">Transmembrane helix</keyword>
<dbReference type="SUPFAM" id="SSF55073">
    <property type="entry name" value="Nucleotide cyclase"/>
    <property type="match status" value="1"/>
</dbReference>
<sequence length="764" mass="85841">MLTSFRSRLLLLFIGLAGGVLVVTLIAVTVATQNQAKLTVERELVVSERVLGELISIRGEQLLQAAQVLADDFGFREAVASGDQDTLISAMVNHGERIGTQLMALYRPDGTELATTHDLPAIQSIADFRGIRRVDDELFQLVTVPVRAPDVIAYATLGFVVDDALAQSMKQLTNADITFFDADSSQIFASSLPLSQRQGLLDAAQQERVEDWLTEGGLAGHLAELNEVNLLVSASRAEATQEYQTLRSQYFGFGLATLLVALALAIATARQFNKPLMRLTAAAEALRQGDYDEPVELERDDEFGKLGETFNTMRGAIAEREQRIIYQLEHDILTGLPNRKSLHHYLQAQLEDQQSGYVVTMNILRFRALNDRLGQGFGDKILQLVAQRLKQEFMTDCFIARLAGDEFVLACNENLKKAELQQRLQRLVNEPWQVGETPYRLEFRAGLVRYPEQGDEVDALLRRAQLAARLAQQSKQLLAAYQQGSDEDYMRRLQILQALPEAISARKLNLHYQAKLCCRSGEVLGVEALIRWQHPQLGVIRPDEFIPLAEQSGDILRVTRWVCETALDQQQYWLEQGRKLQVAINLSAIDLQDEKLVEFIRQQLEKRKLAAANLTLEVTESAVMADLEQAQERLAQLRHLGVKIALDDYGTGYASLAQLKYLPVDELKLDQSFIRGLKDDANDRIIVRSTLQLASQLHLTTVAEGVEEQSVWYLLQEMGCDTLQGYYFSRPLAAQEFEQWLGEQALTFSQQARDSGKQHDKTLL</sequence>
<dbReference type="Pfam" id="PF00563">
    <property type="entry name" value="EAL"/>
    <property type="match status" value="1"/>
</dbReference>
<dbReference type="NCBIfam" id="TIGR00254">
    <property type="entry name" value="GGDEF"/>
    <property type="match status" value="1"/>
</dbReference>
<dbReference type="InterPro" id="IPR035919">
    <property type="entry name" value="EAL_sf"/>
</dbReference>
<reference evidence="6" key="1">
    <citation type="journal article" date="2018" name="Front. Microbiol.">
        <title>Genome-Based Analysis Reveals the Taxonomy and Diversity of the Family Idiomarinaceae.</title>
        <authorList>
            <person name="Liu Y."/>
            <person name="Lai Q."/>
            <person name="Shao Z."/>
        </authorList>
    </citation>
    <scope>NUCLEOTIDE SEQUENCE [LARGE SCALE GENOMIC DNA]</scope>
    <source>
        <strain evidence="6">BH195</strain>
    </source>
</reference>
<name>A0A432XZK0_9GAMM</name>
<keyword evidence="6" id="KW-1185">Reference proteome</keyword>
<dbReference type="GO" id="GO:0007165">
    <property type="term" value="P:signal transduction"/>
    <property type="evidence" value="ECO:0007669"/>
    <property type="project" value="InterPro"/>
</dbReference>
<dbReference type="SUPFAM" id="SSF158472">
    <property type="entry name" value="HAMP domain-like"/>
    <property type="match status" value="1"/>
</dbReference>
<dbReference type="GO" id="GO:0016020">
    <property type="term" value="C:membrane"/>
    <property type="evidence" value="ECO:0007669"/>
    <property type="project" value="InterPro"/>
</dbReference>
<dbReference type="SUPFAM" id="SSF141868">
    <property type="entry name" value="EAL domain-like"/>
    <property type="match status" value="1"/>
</dbReference>
<dbReference type="SMART" id="SM00267">
    <property type="entry name" value="GGDEF"/>
    <property type="match status" value="1"/>
</dbReference>
<dbReference type="GO" id="GO:0071111">
    <property type="term" value="F:cyclic-guanylate-specific phosphodiesterase activity"/>
    <property type="evidence" value="ECO:0007669"/>
    <property type="project" value="InterPro"/>
</dbReference>
<comment type="caution">
    <text evidence="5">The sequence shown here is derived from an EMBL/GenBank/DDBJ whole genome shotgun (WGS) entry which is preliminary data.</text>
</comment>
<dbReference type="SMART" id="SM00304">
    <property type="entry name" value="HAMP"/>
    <property type="match status" value="1"/>
</dbReference>
<evidence type="ECO:0008006" key="7">
    <source>
        <dbReference type="Google" id="ProtNLM"/>
    </source>
</evidence>
<dbReference type="Gene3D" id="3.30.70.270">
    <property type="match status" value="1"/>
</dbReference>
<dbReference type="InterPro" id="IPR003660">
    <property type="entry name" value="HAMP_dom"/>
</dbReference>
<dbReference type="PROSITE" id="PS50883">
    <property type="entry name" value="EAL"/>
    <property type="match status" value="1"/>
</dbReference>
<keyword evidence="1" id="KW-0812">Transmembrane</keyword>
<dbReference type="InterPro" id="IPR050706">
    <property type="entry name" value="Cyclic-di-GMP_PDE-like"/>
</dbReference>
<dbReference type="OrthoDB" id="9804951at2"/>
<evidence type="ECO:0000256" key="1">
    <source>
        <dbReference type="SAM" id="Phobius"/>
    </source>
</evidence>
<dbReference type="InterPro" id="IPR029787">
    <property type="entry name" value="Nucleotide_cyclase"/>
</dbReference>
<dbReference type="Pfam" id="PF00672">
    <property type="entry name" value="HAMP"/>
    <property type="match status" value="1"/>
</dbReference>
<dbReference type="InterPro" id="IPR000160">
    <property type="entry name" value="GGDEF_dom"/>
</dbReference>
<feature type="domain" description="EAL" evidence="2">
    <location>
        <begin position="492"/>
        <end position="745"/>
    </location>
</feature>
<evidence type="ECO:0000313" key="5">
    <source>
        <dbReference type="EMBL" id="RUO54156.1"/>
    </source>
</evidence>
<dbReference type="PANTHER" id="PTHR33121">
    <property type="entry name" value="CYCLIC DI-GMP PHOSPHODIESTERASE PDEF"/>
    <property type="match status" value="1"/>
</dbReference>
<dbReference type="CDD" id="cd01949">
    <property type="entry name" value="GGDEF"/>
    <property type="match status" value="1"/>
</dbReference>
<dbReference type="Gene3D" id="3.20.20.450">
    <property type="entry name" value="EAL domain"/>
    <property type="match status" value="1"/>
</dbReference>
<proteinExistence type="predicted"/>
<evidence type="ECO:0000259" key="4">
    <source>
        <dbReference type="PROSITE" id="PS50887"/>
    </source>
</evidence>
<accession>A0A432XZK0</accession>
<dbReference type="Proteomes" id="UP000287198">
    <property type="component" value="Unassembled WGS sequence"/>
</dbReference>
<evidence type="ECO:0000259" key="2">
    <source>
        <dbReference type="PROSITE" id="PS50883"/>
    </source>
</evidence>
<evidence type="ECO:0000313" key="6">
    <source>
        <dbReference type="Proteomes" id="UP000287198"/>
    </source>
</evidence>
<dbReference type="AlphaFoldDB" id="A0A432XZK0"/>
<dbReference type="InterPro" id="IPR043128">
    <property type="entry name" value="Rev_trsase/Diguanyl_cyclase"/>
</dbReference>
<dbReference type="InterPro" id="IPR029150">
    <property type="entry name" value="dCache_3"/>
</dbReference>
<dbReference type="PROSITE" id="PS50887">
    <property type="entry name" value="GGDEF"/>
    <property type="match status" value="1"/>
</dbReference>
<gene>
    <name evidence="5" type="ORF">CWI69_01655</name>
</gene>
<dbReference type="RefSeq" id="WP_126761289.1">
    <property type="nucleotide sequence ID" value="NZ_JBHLTZ010000004.1"/>
</dbReference>
<dbReference type="Pfam" id="PF14827">
    <property type="entry name" value="dCache_3"/>
    <property type="match status" value="1"/>
</dbReference>
<dbReference type="Pfam" id="PF00990">
    <property type="entry name" value="GGDEF"/>
    <property type="match status" value="1"/>
</dbReference>
<protein>
    <recommendedName>
        <fullName evidence="7">GGDEF domain-containing protein</fullName>
    </recommendedName>
</protein>
<dbReference type="PANTHER" id="PTHR33121:SF71">
    <property type="entry name" value="OXYGEN SENSOR PROTEIN DOSP"/>
    <property type="match status" value="1"/>
</dbReference>
<feature type="domain" description="GGDEF" evidence="4">
    <location>
        <begin position="354"/>
        <end position="483"/>
    </location>
</feature>
<organism evidence="5 6">
    <name type="scientific">Pseudidiomarina halophila</name>
    <dbReference type="NCBI Taxonomy" id="1449799"/>
    <lineage>
        <taxon>Bacteria</taxon>
        <taxon>Pseudomonadati</taxon>
        <taxon>Pseudomonadota</taxon>
        <taxon>Gammaproteobacteria</taxon>
        <taxon>Alteromonadales</taxon>
        <taxon>Idiomarinaceae</taxon>
        <taxon>Pseudidiomarina</taxon>
    </lineage>
</organism>
<evidence type="ECO:0000259" key="3">
    <source>
        <dbReference type="PROSITE" id="PS50885"/>
    </source>
</evidence>
<dbReference type="EMBL" id="PIPW01000001">
    <property type="protein sequence ID" value="RUO54156.1"/>
    <property type="molecule type" value="Genomic_DNA"/>
</dbReference>
<dbReference type="CDD" id="cd01948">
    <property type="entry name" value="EAL"/>
    <property type="match status" value="1"/>
</dbReference>
<dbReference type="SMART" id="SM00052">
    <property type="entry name" value="EAL"/>
    <property type="match status" value="1"/>
</dbReference>